<dbReference type="Proteomes" id="UP001236369">
    <property type="component" value="Unassembled WGS sequence"/>
</dbReference>
<feature type="coiled-coil region" evidence="1">
    <location>
        <begin position="92"/>
        <end position="152"/>
    </location>
</feature>
<proteinExistence type="predicted"/>
<protein>
    <submittedName>
        <fullName evidence="2">ElaB/YqjD/DUF883 family membrane-anchored ribosome-binding protein</fullName>
    </submittedName>
</protein>
<organism evidence="2 3">
    <name type="scientific">Methylobacterium persicinum</name>
    <dbReference type="NCBI Taxonomy" id="374426"/>
    <lineage>
        <taxon>Bacteria</taxon>
        <taxon>Pseudomonadati</taxon>
        <taxon>Pseudomonadota</taxon>
        <taxon>Alphaproteobacteria</taxon>
        <taxon>Hyphomicrobiales</taxon>
        <taxon>Methylobacteriaceae</taxon>
        <taxon>Methylobacterium</taxon>
    </lineage>
</organism>
<dbReference type="RefSeq" id="WP_238248363.1">
    <property type="nucleotide sequence ID" value="NZ_BPQX01000018.1"/>
</dbReference>
<reference evidence="2 3" key="1">
    <citation type="submission" date="2023-07" db="EMBL/GenBank/DDBJ databases">
        <title>Genomic Encyclopedia of Type Strains, Phase IV (KMG-IV): sequencing the most valuable type-strain genomes for metagenomic binning, comparative biology and taxonomic classification.</title>
        <authorList>
            <person name="Goeker M."/>
        </authorList>
    </citation>
    <scope>NUCLEOTIDE SEQUENCE [LARGE SCALE GENOMIC DNA]</scope>
    <source>
        <strain evidence="2 3">DSM 19562</strain>
    </source>
</reference>
<keyword evidence="1" id="KW-0175">Coiled coil</keyword>
<dbReference type="EMBL" id="JAUSVV010000008">
    <property type="protein sequence ID" value="MDQ0443798.1"/>
    <property type="molecule type" value="Genomic_DNA"/>
</dbReference>
<evidence type="ECO:0000313" key="3">
    <source>
        <dbReference type="Proteomes" id="UP001236369"/>
    </source>
</evidence>
<comment type="caution">
    <text evidence="2">The sequence shown here is derived from an EMBL/GenBank/DDBJ whole genome shotgun (WGS) entry which is preliminary data.</text>
</comment>
<evidence type="ECO:0000313" key="2">
    <source>
        <dbReference type="EMBL" id="MDQ0443798.1"/>
    </source>
</evidence>
<sequence length="182" mass="20011">MAGIDEAFWDQLDARIAATIVRAPHRRRSRTPAPRARISLPPVEEEAVADRHVVSDWTGLVETISAAGAAAQQQDTRLRAQNAAYEALAGDLRRALDDVEKYKALVAKAEALAEAKSREIQALAEARIRVIQDRADARVQRAEERAQAADQRVVVVEDWLSSFEEASRGLLPGPRMPIARAS</sequence>
<gene>
    <name evidence="2" type="ORF">QO016_003304</name>
</gene>
<name>A0ABU0HN90_9HYPH</name>
<keyword evidence="3" id="KW-1185">Reference proteome</keyword>
<evidence type="ECO:0000256" key="1">
    <source>
        <dbReference type="SAM" id="Coils"/>
    </source>
</evidence>
<accession>A0ABU0HN90</accession>